<keyword evidence="4 8" id="KW-0133">Cell shape</keyword>
<gene>
    <name evidence="12" type="ORF">ACFODW_11880</name>
</gene>
<dbReference type="PANTHER" id="PTHR23135:SF4">
    <property type="entry name" value="UDP-N-ACETYLMURAMOYL-L-ALANYL-D-GLUTAMATE--2,6-DIAMINOPIMELATE LIGASE MURE HOMOLOG, CHLOROPLASTIC"/>
    <property type="match status" value="1"/>
</dbReference>
<comment type="subcellular location">
    <subcellularLocation>
        <location evidence="8">Cytoplasm</location>
    </subcellularLocation>
</comment>
<keyword evidence="6 8" id="KW-0131">Cell cycle</keyword>
<dbReference type="InterPro" id="IPR036615">
    <property type="entry name" value="Mur_ligase_C_dom_sf"/>
</dbReference>
<comment type="similarity">
    <text evidence="2">Belongs to the MurCDEF family. MurE subfamily.</text>
</comment>
<evidence type="ECO:0000313" key="12">
    <source>
        <dbReference type="EMBL" id="MFC2949036.1"/>
    </source>
</evidence>
<evidence type="ECO:0000256" key="5">
    <source>
        <dbReference type="ARBA" id="ARBA00022984"/>
    </source>
</evidence>
<dbReference type="SUPFAM" id="SSF53623">
    <property type="entry name" value="MurD-like peptide ligases, catalytic domain"/>
    <property type="match status" value="1"/>
</dbReference>
<dbReference type="InterPro" id="IPR035911">
    <property type="entry name" value="MurE/MurF_N"/>
</dbReference>
<dbReference type="Pfam" id="PF08245">
    <property type="entry name" value="Mur_ligase_M"/>
    <property type="match status" value="1"/>
</dbReference>
<dbReference type="PANTHER" id="PTHR23135">
    <property type="entry name" value="MUR LIGASE FAMILY MEMBER"/>
    <property type="match status" value="1"/>
</dbReference>
<dbReference type="SUPFAM" id="SSF63418">
    <property type="entry name" value="MurE/MurF N-terminal domain"/>
    <property type="match status" value="1"/>
</dbReference>
<dbReference type="InterPro" id="IPR036565">
    <property type="entry name" value="Mur-like_cat_sf"/>
</dbReference>
<dbReference type="Gene3D" id="3.90.190.20">
    <property type="entry name" value="Mur ligase, C-terminal domain"/>
    <property type="match status" value="1"/>
</dbReference>
<keyword evidence="12" id="KW-0436">Ligase</keyword>
<feature type="domain" description="Mur ligase N-terminal catalytic" evidence="9">
    <location>
        <begin position="23"/>
        <end position="95"/>
    </location>
</feature>
<feature type="domain" description="Mur ligase C-terminal" evidence="10">
    <location>
        <begin position="341"/>
        <end position="474"/>
    </location>
</feature>
<sequence length="492" mass="54410">MNLQDLFKSIDLLDNPTIYDIDVTGVSYHSQKVSKGNLFVCVKGYSTDGHQFLADAVANGAEVAVVEEIQDHIDIPQFRVGNSRKALAQLGAEFYGHPSRKMQMIGITATNGKTTTSYMANAILEQEGLKTGLIGTVNIKNGEKSIPSELTTPESLDLQYHLQQMVENDVSHVTMEASSAALEMYRVESVDYDIVTLNNISEEHIDTHGSFEKYFAAKSSLITSASKDSYAVLNLDDEYSASLIDQTQATVISFGVNNKEGHTYCKDLDLSTGRARFTFVIQKGFQANGKVYQPEEFDIELSVPGLHSVYNSMVAIVIGLLSGVSIPNIQRAMKEFKGVPRRFEFIYEDRFKIVDDHFANPGNIQVTLETLTEMQFSNLHLVYAIRGQRGPEINRDNAEIIAEWAAKLNLKEIIATKSVSNTTSKDKVTEEELDAFLQVMDKAGINVKLYDELPDSIDESIGRARKDDVILLAGCQGMDDASGIVQEKLGSQ</sequence>
<evidence type="ECO:0000256" key="4">
    <source>
        <dbReference type="ARBA" id="ARBA00022960"/>
    </source>
</evidence>
<evidence type="ECO:0000259" key="11">
    <source>
        <dbReference type="Pfam" id="PF08245"/>
    </source>
</evidence>
<dbReference type="EMBL" id="JBHRRZ010000017">
    <property type="protein sequence ID" value="MFC2949036.1"/>
    <property type="molecule type" value="Genomic_DNA"/>
</dbReference>
<dbReference type="Gene3D" id="3.40.1190.10">
    <property type="entry name" value="Mur-like, catalytic domain"/>
    <property type="match status" value="1"/>
</dbReference>
<keyword evidence="3 8" id="KW-0132">Cell division</keyword>
<name>A0ABV7A7G1_9BACI</name>
<evidence type="ECO:0000256" key="1">
    <source>
        <dbReference type="ARBA" id="ARBA00004752"/>
    </source>
</evidence>
<dbReference type="SUPFAM" id="SSF53244">
    <property type="entry name" value="MurD-like peptide ligases, peptide-binding domain"/>
    <property type="match status" value="1"/>
</dbReference>
<dbReference type="GO" id="GO:0008765">
    <property type="term" value="F:UDP-N-acetylmuramoylalanyl-D-glutamate-2,6-diaminopimelate ligase activity"/>
    <property type="evidence" value="ECO:0007669"/>
    <property type="project" value="UniProtKB-EC"/>
</dbReference>
<evidence type="ECO:0000256" key="2">
    <source>
        <dbReference type="ARBA" id="ARBA00005898"/>
    </source>
</evidence>
<dbReference type="EC" id="6.3.2.13" evidence="12"/>
<protein>
    <submittedName>
        <fullName evidence="12">Mur ligase family protein</fullName>
        <ecNumber evidence="12">6.3.2.13</ecNumber>
    </submittedName>
</protein>
<dbReference type="NCBIfam" id="TIGR01085">
    <property type="entry name" value="murE"/>
    <property type="match status" value="1"/>
</dbReference>
<evidence type="ECO:0000256" key="6">
    <source>
        <dbReference type="ARBA" id="ARBA00023306"/>
    </source>
</evidence>
<evidence type="ECO:0000256" key="7">
    <source>
        <dbReference type="ARBA" id="ARBA00023316"/>
    </source>
</evidence>
<dbReference type="Proteomes" id="UP001595387">
    <property type="component" value="Unassembled WGS sequence"/>
</dbReference>
<evidence type="ECO:0000259" key="10">
    <source>
        <dbReference type="Pfam" id="PF02875"/>
    </source>
</evidence>
<keyword evidence="7 8" id="KW-0961">Cell wall biogenesis/degradation</keyword>
<dbReference type="InterPro" id="IPR000713">
    <property type="entry name" value="Mur_ligase_N"/>
</dbReference>
<dbReference type="Gene3D" id="3.40.1390.10">
    <property type="entry name" value="MurE/MurF, N-terminal domain"/>
    <property type="match status" value="1"/>
</dbReference>
<proteinExistence type="inferred from homology"/>
<evidence type="ECO:0000256" key="8">
    <source>
        <dbReference type="RuleBase" id="RU004135"/>
    </source>
</evidence>
<dbReference type="Pfam" id="PF01225">
    <property type="entry name" value="Mur_ligase"/>
    <property type="match status" value="1"/>
</dbReference>
<accession>A0ABV7A7G1</accession>
<dbReference type="RefSeq" id="WP_390306692.1">
    <property type="nucleotide sequence ID" value="NZ_JBHRRZ010000017.1"/>
</dbReference>
<comment type="pathway">
    <text evidence="1 8">Cell wall biogenesis; peptidoglycan biosynthesis.</text>
</comment>
<evidence type="ECO:0000256" key="3">
    <source>
        <dbReference type="ARBA" id="ARBA00022618"/>
    </source>
</evidence>
<evidence type="ECO:0000259" key="9">
    <source>
        <dbReference type="Pfam" id="PF01225"/>
    </source>
</evidence>
<dbReference type="InterPro" id="IPR013221">
    <property type="entry name" value="Mur_ligase_cen"/>
</dbReference>
<evidence type="ECO:0000313" key="13">
    <source>
        <dbReference type="Proteomes" id="UP001595387"/>
    </source>
</evidence>
<dbReference type="InterPro" id="IPR005761">
    <property type="entry name" value="UDP-N-AcMur-Glu-dNH2Pim_ligase"/>
</dbReference>
<feature type="domain" description="Mur ligase central" evidence="11">
    <location>
        <begin position="107"/>
        <end position="318"/>
    </location>
</feature>
<reference evidence="13" key="1">
    <citation type="journal article" date="2019" name="Int. J. Syst. Evol. Microbiol.">
        <title>The Global Catalogue of Microorganisms (GCM) 10K type strain sequencing project: providing services to taxonomists for standard genome sequencing and annotation.</title>
        <authorList>
            <consortium name="The Broad Institute Genomics Platform"/>
            <consortium name="The Broad Institute Genome Sequencing Center for Infectious Disease"/>
            <person name="Wu L."/>
            <person name="Ma J."/>
        </authorList>
    </citation>
    <scope>NUCLEOTIDE SEQUENCE [LARGE SCALE GENOMIC DNA]</scope>
    <source>
        <strain evidence="13">KCTC 13193</strain>
    </source>
</reference>
<organism evidence="12 13">
    <name type="scientific">Virgibacillus sediminis</name>
    <dbReference type="NCBI Taxonomy" id="202260"/>
    <lineage>
        <taxon>Bacteria</taxon>
        <taxon>Bacillati</taxon>
        <taxon>Bacillota</taxon>
        <taxon>Bacilli</taxon>
        <taxon>Bacillales</taxon>
        <taxon>Bacillaceae</taxon>
        <taxon>Virgibacillus</taxon>
    </lineage>
</organism>
<keyword evidence="5 8" id="KW-0573">Peptidoglycan synthesis</keyword>
<dbReference type="InterPro" id="IPR004101">
    <property type="entry name" value="Mur_ligase_C"/>
</dbReference>
<dbReference type="Pfam" id="PF02875">
    <property type="entry name" value="Mur_ligase_C"/>
    <property type="match status" value="1"/>
</dbReference>
<keyword evidence="13" id="KW-1185">Reference proteome</keyword>
<comment type="caution">
    <text evidence="12">The sequence shown here is derived from an EMBL/GenBank/DDBJ whole genome shotgun (WGS) entry which is preliminary data.</text>
</comment>